<proteinExistence type="predicted"/>
<protein>
    <submittedName>
        <fullName evidence="2">Uncharacterized protein</fullName>
    </submittedName>
</protein>
<evidence type="ECO:0000313" key="5">
    <source>
        <dbReference type="Proteomes" id="UP000290189"/>
    </source>
</evidence>
<gene>
    <name evidence="2" type="ORF">PBRA_007874</name>
    <name evidence="3" type="ORF">PLBR_LOCUS6163</name>
</gene>
<reference evidence="2 4" key="1">
    <citation type="submission" date="2015-02" db="EMBL/GenBank/DDBJ databases">
        <authorList>
            <person name="Chooi Y.-H."/>
        </authorList>
    </citation>
    <scope>NUCLEOTIDE SEQUENCE [LARGE SCALE GENOMIC DNA]</scope>
    <source>
        <strain evidence="2">E3</strain>
    </source>
</reference>
<evidence type="ECO:0000313" key="3">
    <source>
        <dbReference type="EMBL" id="SPQ98948.1"/>
    </source>
</evidence>
<dbReference type="EMBL" id="CDSF01000098">
    <property type="protein sequence ID" value="CEP00140.1"/>
    <property type="molecule type" value="Genomic_DNA"/>
</dbReference>
<keyword evidence="3" id="KW-0496">Mitochondrion</keyword>
<feature type="compositionally biased region" description="Low complexity" evidence="1">
    <location>
        <begin position="68"/>
        <end position="83"/>
    </location>
</feature>
<keyword evidence="4" id="KW-1185">Reference proteome</keyword>
<evidence type="ECO:0000313" key="2">
    <source>
        <dbReference type="EMBL" id="CEP00140.1"/>
    </source>
</evidence>
<sequence>MDPVVSNGVLAIFAALFRDDIAAMVATIIRAECRVLQHLLAVVDVDGSSRDEHAQAHEITTTPAVLISGGDCSPCPSASSGPSTTGQHESAGDSGHAPAPVDDSLKQQPRLVGKDIGVVEPESAKLTCESRPTVVDVRSVPMDRSDEAAMAIGLSMTALAAGT</sequence>
<organism evidence="2 4">
    <name type="scientific">Plasmodiophora brassicae</name>
    <name type="common">Clubroot disease agent</name>
    <dbReference type="NCBI Taxonomy" id="37360"/>
    <lineage>
        <taxon>Eukaryota</taxon>
        <taxon>Sar</taxon>
        <taxon>Rhizaria</taxon>
        <taxon>Endomyxa</taxon>
        <taxon>Phytomyxea</taxon>
        <taxon>Plasmodiophorida</taxon>
        <taxon>Plasmodiophoridae</taxon>
        <taxon>Plasmodiophora</taxon>
    </lineage>
</organism>
<dbReference type="AlphaFoldDB" id="A0A0G4IXX0"/>
<reference evidence="3 5" key="2">
    <citation type="submission" date="2018-03" db="EMBL/GenBank/DDBJ databases">
        <authorList>
            <person name="Fogelqvist J."/>
        </authorList>
    </citation>
    <scope>NUCLEOTIDE SEQUENCE [LARGE SCALE GENOMIC DNA]</scope>
</reference>
<evidence type="ECO:0000256" key="1">
    <source>
        <dbReference type="SAM" id="MobiDB-lite"/>
    </source>
</evidence>
<dbReference type="Proteomes" id="UP000039324">
    <property type="component" value="Unassembled WGS sequence"/>
</dbReference>
<evidence type="ECO:0000313" key="4">
    <source>
        <dbReference type="Proteomes" id="UP000039324"/>
    </source>
</evidence>
<name>A0A0G4IXX0_PLABS</name>
<dbReference type="EMBL" id="OVEO01000010">
    <property type="protein sequence ID" value="SPQ98948.1"/>
    <property type="molecule type" value="Genomic_DNA"/>
</dbReference>
<accession>A0A0G4IXX0</accession>
<feature type="region of interest" description="Disordered" evidence="1">
    <location>
        <begin position="54"/>
        <end position="104"/>
    </location>
</feature>
<dbReference type="Proteomes" id="UP000290189">
    <property type="component" value="Unassembled WGS sequence"/>
</dbReference>
<geneLocation type="mitochondrion" evidence="3"/>